<dbReference type="EMBL" id="PJEO01000051">
    <property type="protein sequence ID" value="PKQ44258.1"/>
    <property type="molecule type" value="Genomic_DNA"/>
</dbReference>
<feature type="transmembrane region" description="Helical" evidence="1">
    <location>
        <begin position="360"/>
        <end position="382"/>
    </location>
</feature>
<dbReference type="Proteomes" id="UP000233435">
    <property type="component" value="Unassembled WGS sequence"/>
</dbReference>
<keyword evidence="4" id="KW-1185">Reference proteome</keyword>
<feature type="domain" description="DUF418" evidence="2">
    <location>
        <begin position="265"/>
        <end position="424"/>
    </location>
</feature>
<dbReference type="AlphaFoldDB" id="A0A2N3HHG6"/>
<dbReference type="InterPro" id="IPR007349">
    <property type="entry name" value="DUF418"/>
</dbReference>
<accession>A0A2N3HHG6</accession>
<feature type="transmembrane region" description="Helical" evidence="1">
    <location>
        <begin position="276"/>
        <end position="296"/>
    </location>
</feature>
<feature type="transmembrane region" description="Helical" evidence="1">
    <location>
        <begin position="26"/>
        <end position="45"/>
    </location>
</feature>
<dbReference type="PANTHER" id="PTHR30590">
    <property type="entry name" value="INNER MEMBRANE PROTEIN"/>
    <property type="match status" value="1"/>
</dbReference>
<keyword evidence="1" id="KW-1133">Transmembrane helix</keyword>
<keyword evidence="1" id="KW-0812">Transmembrane</keyword>
<protein>
    <recommendedName>
        <fullName evidence="2">DUF418 domain-containing protein</fullName>
    </recommendedName>
</protein>
<proteinExistence type="predicted"/>
<comment type="caution">
    <text evidence="3">The sequence shown here is derived from an EMBL/GenBank/DDBJ whole genome shotgun (WGS) entry which is preliminary data.</text>
</comment>
<evidence type="ECO:0000313" key="3">
    <source>
        <dbReference type="EMBL" id="PKQ44258.1"/>
    </source>
</evidence>
<evidence type="ECO:0000256" key="1">
    <source>
        <dbReference type="SAM" id="Phobius"/>
    </source>
</evidence>
<organism evidence="3 4">
    <name type="scientific">Confluentibacter flavum</name>
    <dbReference type="NCBI Taxonomy" id="1909700"/>
    <lineage>
        <taxon>Bacteria</taxon>
        <taxon>Pseudomonadati</taxon>
        <taxon>Bacteroidota</taxon>
        <taxon>Flavobacteriia</taxon>
        <taxon>Flavobacteriales</taxon>
        <taxon>Flavobacteriaceae</taxon>
        <taxon>Confluentibacter</taxon>
    </lineage>
</organism>
<dbReference type="RefSeq" id="WP_106660542.1">
    <property type="nucleotide sequence ID" value="NZ_PJEO01000051.1"/>
</dbReference>
<feature type="transmembrane region" description="Helical" evidence="1">
    <location>
        <begin position="251"/>
        <end position="269"/>
    </location>
</feature>
<keyword evidence="1" id="KW-0472">Membrane</keyword>
<feature type="transmembrane region" description="Helical" evidence="1">
    <location>
        <begin position="388"/>
        <end position="409"/>
    </location>
</feature>
<dbReference type="InterPro" id="IPR052529">
    <property type="entry name" value="Bact_Transport_Assoc"/>
</dbReference>
<sequence length="440" mass="50973">MTTTDTSLNPLKLSERIQSLDIMRGIVLFGILLMNINGMGLAGAYEDPTVSGGSTGWDLTTWITTNMLFEGTMRSLFSLLFGVGMFILLDRLEKKGAEIQAANIYFRRLTWLLVFGLIHGYLLLWTGEILYNYALMGFLVFSFRKMSPKKLILIAVLLISIGTLWEFSRYNDDLKFLEEVSTVQQYKTEGKELTKELKEANDKWEKIEYEKSPEAIEKYVTNMRKGYLDIVVFLAPINRHYNENDPYRYDVWDVLSMMLIGIALFKLNILSSEKSFKFYGLMVLAGYGIGLMINYYEINLIIKSGFSYLGFSKSFLTYYIGKTTVSMGHVGLIMLFCKLPILNWLKNSLSAVGKMALTNYVMHSIFSMFIFTGAGFGLFGTFQRHELLYIVFSIWIFQLISSPIWLRYFQFDPLEWIWRNLSYQKKHLLKKQVIKHETIN</sequence>
<reference evidence="3 4" key="1">
    <citation type="submission" date="2017-12" db="EMBL/GenBank/DDBJ databases">
        <title>Confluentibacter flavum sp. nov., isolated from the saline lake.</title>
        <authorList>
            <person name="Yu L."/>
        </authorList>
    </citation>
    <scope>NUCLEOTIDE SEQUENCE [LARGE SCALE GENOMIC DNA]</scope>
    <source>
        <strain evidence="3 4">3B</strain>
    </source>
</reference>
<feature type="transmembrane region" description="Helical" evidence="1">
    <location>
        <begin position="104"/>
        <end position="123"/>
    </location>
</feature>
<gene>
    <name evidence="3" type="ORF">CSW08_14250</name>
</gene>
<name>A0A2N3HHG6_9FLAO</name>
<feature type="transmembrane region" description="Helical" evidence="1">
    <location>
        <begin position="151"/>
        <end position="168"/>
    </location>
</feature>
<evidence type="ECO:0000259" key="2">
    <source>
        <dbReference type="Pfam" id="PF04235"/>
    </source>
</evidence>
<evidence type="ECO:0000313" key="4">
    <source>
        <dbReference type="Proteomes" id="UP000233435"/>
    </source>
</evidence>
<dbReference type="PANTHER" id="PTHR30590:SF2">
    <property type="entry name" value="INNER MEMBRANE PROTEIN"/>
    <property type="match status" value="1"/>
</dbReference>
<feature type="transmembrane region" description="Helical" evidence="1">
    <location>
        <begin position="75"/>
        <end position="92"/>
    </location>
</feature>
<feature type="transmembrane region" description="Helical" evidence="1">
    <location>
        <begin position="316"/>
        <end position="339"/>
    </location>
</feature>
<dbReference type="OrthoDB" id="9807744at2"/>
<dbReference type="Pfam" id="PF04235">
    <property type="entry name" value="DUF418"/>
    <property type="match status" value="1"/>
</dbReference>